<dbReference type="AlphaFoldDB" id="E2BQ00"/>
<comment type="similarity">
    <text evidence="5">Belongs to the eukaryotic RPC3/POLR3C RNA polymerase subunit family.</text>
</comment>
<dbReference type="EMBL" id="GL449694">
    <property type="protein sequence ID" value="EFN82188.1"/>
    <property type="molecule type" value="Genomic_DNA"/>
</dbReference>
<keyword evidence="4 5" id="KW-0539">Nucleus</keyword>
<evidence type="ECO:0000256" key="3">
    <source>
        <dbReference type="ARBA" id="ARBA00023163"/>
    </source>
</evidence>
<dbReference type="STRING" id="610380.E2BQ00"/>
<dbReference type="Pfam" id="PF22536">
    <property type="entry name" value="WHD_POLR3C"/>
    <property type="match status" value="1"/>
</dbReference>
<protein>
    <recommendedName>
        <fullName evidence="5">DNA-directed RNA polymerase III subunit RPC3</fullName>
        <shortName evidence="5">RNA polymerase III subunit C3</shortName>
    </recommendedName>
</protein>
<dbReference type="PANTHER" id="PTHR12949:SF0">
    <property type="entry name" value="DNA-DIRECTED RNA POLYMERASE III SUBUNIT RPC3"/>
    <property type="match status" value="1"/>
</dbReference>
<name>E2BQ00_HARSA</name>
<comment type="subcellular location">
    <subcellularLocation>
        <location evidence="1 5">Nucleus</location>
    </subcellularLocation>
</comment>
<organism evidence="8">
    <name type="scientific">Harpegnathos saltator</name>
    <name type="common">Jerdon's jumping ant</name>
    <dbReference type="NCBI Taxonomy" id="610380"/>
    <lineage>
        <taxon>Eukaryota</taxon>
        <taxon>Metazoa</taxon>
        <taxon>Ecdysozoa</taxon>
        <taxon>Arthropoda</taxon>
        <taxon>Hexapoda</taxon>
        <taxon>Insecta</taxon>
        <taxon>Pterygota</taxon>
        <taxon>Neoptera</taxon>
        <taxon>Endopterygota</taxon>
        <taxon>Hymenoptera</taxon>
        <taxon>Apocrita</taxon>
        <taxon>Aculeata</taxon>
        <taxon>Formicoidea</taxon>
        <taxon>Formicidae</taxon>
        <taxon>Ponerinae</taxon>
        <taxon>Ponerini</taxon>
        <taxon>Harpegnathos</taxon>
    </lineage>
</organism>
<dbReference type="Gene3D" id="1.10.10.10">
    <property type="entry name" value="Winged helix-like DNA-binding domain superfamily/Winged helix DNA-binding domain"/>
    <property type="match status" value="2"/>
</dbReference>
<evidence type="ECO:0000256" key="4">
    <source>
        <dbReference type="ARBA" id="ARBA00023242"/>
    </source>
</evidence>
<evidence type="ECO:0000259" key="6">
    <source>
        <dbReference type="Pfam" id="PF22536"/>
    </source>
</evidence>
<evidence type="ECO:0000313" key="7">
    <source>
        <dbReference type="EMBL" id="EFN82188.1"/>
    </source>
</evidence>
<proteinExistence type="inferred from homology"/>
<dbReference type="OMA" id="FHIESMI"/>
<evidence type="ECO:0000256" key="5">
    <source>
        <dbReference type="RuleBase" id="RU367076"/>
    </source>
</evidence>
<accession>E2BQ00</accession>
<dbReference type="InterPro" id="IPR055207">
    <property type="entry name" value="POLR3C_WHD"/>
</dbReference>
<keyword evidence="2 5" id="KW-0240">DNA-directed RNA polymerase</keyword>
<evidence type="ECO:0000256" key="1">
    <source>
        <dbReference type="ARBA" id="ARBA00004123"/>
    </source>
</evidence>
<gene>
    <name evidence="7" type="ORF">EAI_05131</name>
</gene>
<dbReference type="Proteomes" id="UP000008237">
    <property type="component" value="Unassembled WGS sequence"/>
</dbReference>
<keyword evidence="8" id="KW-1185">Reference proteome</keyword>
<sequence length="260" mass="30115">MGKVIPEIARYIGKSILIDLLKILVKKLNYPELEQYLEQYLHLIEVDSNRFIMRVGDSSGGQYSVNMKNAFNQLAWATLDNIVTEKFGSKAARIFRLIRNKTTIELEQLQQVAMMPTRQAKLLTYTLAQEGYIQVQEMKRSGVSAGPMKTFFMFYIDLNQVVQMQIGHCYHALHNIIQRRDHESTSNKRMIDKQLRVDILSSNMKEHGATEEQLADIAEMVTPSEKQQLEKVQKSIQKLSAAELLIDETLFLLDIYQRYH</sequence>
<reference evidence="7 8" key="1">
    <citation type="journal article" date="2010" name="Science">
        <title>Genomic comparison of the ants Camponotus floridanus and Harpegnathos saltator.</title>
        <authorList>
            <person name="Bonasio R."/>
            <person name="Zhang G."/>
            <person name="Ye C."/>
            <person name="Mutti N.S."/>
            <person name="Fang X."/>
            <person name="Qin N."/>
            <person name="Donahue G."/>
            <person name="Yang P."/>
            <person name="Li Q."/>
            <person name="Li C."/>
            <person name="Zhang P."/>
            <person name="Huang Z."/>
            <person name="Berger S.L."/>
            <person name="Reinberg D."/>
            <person name="Wang J."/>
            <person name="Liebig J."/>
        </authorList>
    </citation>
    <scope>NUCLEOTIDE SEQUENCE [LARGE SCALE GENOMIC DNA]</scope>
    <source>
        <strain evidence="7 8">R22 G/1</strain>
    </source>
</reference>
<dbReference type="InParanoid" id="E2BQ00"/>
<dbReference type="GO" id="GO:0003697">
    <property type="term" value="F:single-stranded DNA binding"/>
    <property type="evidence" value="ECO:0007669"/>
    <property type="project" value="UniProtKB-UniRule"/>
</dbReference>
<comment type="subunit">
    <text evidence="5">Component of the RNA polymerase III (Pol III) complex consisting of 17 subunits.</text>
</comment>
<keyword evidence="3 5" id="KW-0804">Transcription</keyword>
<dbReference type="Pfam" id="PF20912">
    <property type="entry name" value="RPC3_helical"/>
    <property type="match status" value="1"/>
</dbReference>
<evidence type="ECO:0000313" key="8">
    <source>
        <dbReference type="Proteomes" id="UP000008237"/>
    </source>
</evidence>
<feature type="domain" description="DNA-directed RNA polymerase III subunit RPC3 winged-helix" evidence="6">
    <location>
        <begin position="79"/>
        <end position="156"/>
    </location>
</feature>
<comment type="function">
    <text evidence="5">DNA-dependent RNA polymerase catalyzes the transcription of DNA into RNA using the four ribonucleoside triphosphates as substrates. Specific core component of RNA polymerase III which synthesizes small RNAs, such as 5S rRNA and tRNAs.</text>
</comment>
<dbReference type="InterPro" id="IPR039748">
    <property type="entry name" value="RPC3"/>
</dbReference>
<dbReference type="GO" id="GO:0005666">
    <property type="term" value="C:RNA polymerase III complex"/>
    <property type="evidence" value="ECO:0007669"/>
    <property type="project" value="UniProtKB-UniRule"/>
</dbReference>
<dbReference type="Gene3D" id="6.10.140.1450">
    <property type="match status" value="1"/>
</dbReference>
<dbReference type="InterPro" id="IPR036388">
    <property type="entry name" value="WH-like_DNA-bd_sf"/>
</dbReference>
<dbReference type="OrthoDB" id="272392at2759"/>
<evidence type="ECO:0000256" key="2">
    <source>
        <dbReference type="ARBA" id="ARBA00022478"/>
    </source>
</evidence>
<dbReference type="PANTHER" id="PTHR12949">
    <property type="entry name" value="RNA POLYMERASE III DNA DIRECTED -RELATED"/>
    <property type="match status" value="1"/>
</dbReference>
<dbReference type="FunFam" id="1.10.10.10:FF:000199">
    <property type="entry name" value="DNA-directed RNA polymerase III subunit RPC3"/>
    <property type="match status" value="1"/>
</dbReference>